<organism evidence="2 3">
    <name type="scientific">Baekduia soli</name>
    <dbReference type="NCBI Taxonomy" id="496014"/>
    <lineage>
        <taxon>Bacteria</taxon>
        <taxon>Bacillati</taxon>
        <taxon>Actinomycetota</taxon>
        <taxon>Thermoleophilia</taxon>
        <taxon>Solirubrobacterales</taxon>
        <taxon>Baekduiaceae</taxon>
        <taxon>Baekduia</taxon>
    </lineage>
</organism>
<sequence>MREAGPAQRAAAAPERVAPAARILALQRSAGNAVVAGLARRPAPVRSVLARDPTPAPAPPAAPTVVSTQPAGDHQVLVTLDDGARYRVTRRVKARRVTDPGAPKVTFHGDKERVWMRVSWCEGTKGSIDVGADPQGAAEQVLQRIGKELVGGGSMQRVIDAVEGAELKPFVKVDVAASGSWRVTGDVSVTVNRNGVPGFDSGVTLRIGSVSVKGDIGGSNLGDDTRRPEVHGGIKIEIPLDPVPKHTCQPRTVDITWEYTCERERDVQETVMLQPPDIEHHDPASVFVYFPYRSDAPELDRSAEELHRLDQLAGAGYRVLGVDGYASPEGPQDPRPDGSFPGNRALSQKRADAAMAIVRARARPDLMRFRTLGVAEGAASVGRGEKYPLRRKVGTDGVETEEELTGNDLEQPVVDTFTADPEELGRVPERDRERIAAARSTRAKAQLIYPWLRRAEIRLRHDWTEHPDPVPHTQTVTRRDPAGPCPAIVGAAADRFWGEPARTQ</sequence>
<name>A0A5B8U3A7_9ACTN</name>
<dbReference type="AlphaFoldDB" id="A0A5B8U3A7"/>
<accession>A0A5B8U3A7</accession>
<reference evidence="2 3" key="1">
    <citation type="journal article" date="2018" name="J. Microbiol.">
        <title>Baekduia soli gen. nov., sp. nov., a novel bacterium isolated from the soil of Baekdu Mountain and proposal of a novel family name, Baekduiaceae fam. nov.</title>
        <authorList>
            <person name="An D.S."/>
            <person name="Siddiqi M.Z."/>
            <person name="Kim K.H."/>
            <person name="Yu H.S."/>
            <person name="Im W.T."/>
        </authorList>
    </citation>
    <scope>NUCLEOTIDE SEQUENCE [LARGE SCALE GENOMIC DNA]</scope>
    <source>
        <strain evidence="2 3">BR7-21</strain>
    </source>
</reference>
<evidence type="ECO:0000313" key="3">
    <source>
        <dbReference type="Proteomes" id="UP000321805"/>
    </source>
</evidence>
<dbReference type="Proteomes" id="UP000321805">
    <property type="component" value="Chromosome"/>
</dbReference>
<protein>
    <recommendedName>
        <fullName evidence="4">OmpA family protein</fullName>
    </recommendedName>
</protein>
<evidence type="ECO:0000256" key="1">
    <source>
        <dbReference type="SAM" id="MobiDB-lite"/>
    </source>
</evidence>
<evidence type="ECO:0000313" key="2">
    <source>
        <dbReference type="EMBL" id="QEC47534.1"/>
    </source>
</evidence>
<evidence type="ECO:0008006" key="4">
    <source>
        <dbReference type="Google" id="ProtNLM"/>
    </source>
</evidence>
<dbReference type="EMBL" id="CP042430">
    <property type="protein sequence ID" value="QEC47534.1"/>
    <property type="molecule type" value="Genomic_DNA"/>
</dbReference>
<proteinExistence type="predicted"/>
<dbReference type="KEGG" id="bsol:FSW04_08055"/>
<feature type="region of interest" description="Disordered" evidence="1">
    <location>
        <begin position="466"/>
        <end position="487"/>
    </location>
</feature>
<gene>
    <name evidence="2" type="ORF">FSW04_08055</name>
</gene>
<feature type="region of interest" description="Disordered" evidence="1">
    <location>
        <begin position="323"/>
        <end position="347"/>
    </location>
</feature>
<keyword evidence="3" id="KW-1185">Reference proteome</keyword>